<evidence type="ECO:0000313" key="9">
    <source>
        <dbReference type="Proteomes" id="UP000482084"/>
    </source>
</evidence>
<dbReference type="GO" id="GO:0000976">
    <property type="term" value="F:transcription cis-regulatory region binding"/>
    <property type="evidence" value="ECO:0007669"/>
    <property type="project" value="TreeGrafter"/>
</dbReference>
<keyword evidence="1" id="KW-0805">Transcription regulation</keyword>
<evidence type="ECO:0000313" key="6">
    <source>
        <dbReference type="EMBL" id="KAB8288089.1"/>
    </source>
</evidence>
<evidence type="ECO:0000256" key="3">
    <source>
        <dbReference type="ARBA" id="ARBA00023163"/>
    </source>
</evidence>
<protein>
    <submittedName>
        <fullName evidence="7">LacI family DNA-binding transcriptional regulator</fullName>
    </submittedName>
    <submittedName>
        <fullName evidence="6">LacI family transcriptional regulator</fullName>
    </submittedName>
</protein>
<dbReference type="EMBL" id="WBSM01000005">
    <property type="protein sequence ID" value="KAB8288089.1"/>
    <property type="molecule type" value="Genomic_DNA"/>
</dbReference>
<dbReference type="CDD" id="cd01392">
    <property type="entry name" value="HTH_LacI"/>
    <property type="match status" value="1"/>
</dbReference>
<keyword evidence="9" id="KW-1185">Reference proteome</keyword>
<dbReference type="RefSeq" id="WP_152358265.1">
    <property type="nucleotide sequence ID" value="NZ_WHZX01000013.1"/>
</dbReference>
<dbReference type="GO" id="GO:0003700">
    <property type="term" value="F:DNA-binding transcription factor activity"/>
    <property type="evidence" value="ECO:0007669"/>
    <property type="project" value="TreeGrafter"/>
</dbReference>
<reference evidence="7 8" key="1">
    <citation type="submission" date="2019-10" db="EMBL/GenBank/DDBJ databases">
        <title>Bifidobacterium from non-human primates.</title>
        <authorList>
            <person name="Modesto M."/>
        </authorList>
    </citation>
    <scope>NUCLEOTIDE SEQUENCE [LARGE SCALE GENOMIC DNA]</scope>
    <source>
        <strain evidence="7 8">TREM</strain>
    </source>
</reference>
<dbReference type="InterPro" id="IPR046335">
    <property type="entry name" value="LacI/GalR-like_sensor"/>
</dbReference>
<dbReference type="InterPro" id="IPR028082">
    <property type="entry name" value="Peripla_BP_I"/>
</dbReference>
<dbReference type="Gene3D" id="3.40.50.2300">
    <property type="match status" value="2"/>
</dbReference>
<organism evidence="6 9">
    <name type="scientific">Bifidobacterium ramosum</name>
    <dbReference type="NCBI Taxonomy" id="1798158"/>
    <lineage>
        <taxon>Bacteria</taxon>
        <taxon>Bacillati</taxon>
        <taxon>Actinomycetota</taxon>
        <taxon>Actinomycetes</taxon>
        <taxon>Bifidobacteriales</taxon>
        <taxon>Bifidobacteriaceae</taxon>
        <taxon>Bifidobacterium</taxon>
    </lineage>
</organism>
<keyword evidence="2 7" id="KW-0238">DNA-binding</keyword>
<name>A0A6L4X0X7_9BIFI</name>
<reference evidence="6 9" key="2">
    <citation type="submission" date="2019-10" db="EMBL/GenBank/DDBJ databases">
        <title>Characterization of the phylogenetic diversity of two novel species belonging to the genus Bifidobacterium: Bifidobacterium cebidarum sp. nov. and Bifidobacterium leontopitheci sp. nov.</title>
        <authorList>
            <person name="Lugli G.A."/>
            <person name="Duranti S."/>
            <person name="Milani C."/>
            <person name="Turroni F."/>
            <person name="Ventura M."/>
        </authorList>
    </citation>
    <scope>NUCLEOTIDE SEQUENCE [LARGE SCALE GENOMIC DNA]</scope>
    <source>
        <strain evidence="6 9">DSM 100688</strain>
    </source>
</reference>
<dbReference type="Gene3D" id="1.10.260.40">
    <property type="entry name" value="lambda repressor-like DNA-binding domains"/>
    <property type="match status" value="1"/>
</dbReference>
<feature type="region of interest" description="Disordered" evidence="4">
    <location>
        <begin position="380"/>
        <end position="403"/>
    </location>
</feature>
<accession>A0A6L4X0X7</accession>
<dbReference type="SUPFAM" id="SSF47413">
    <property type="entry name" value="lambda repressor-like DNA-binding domains"/>
    <property type="match status" value="1"/>
</dbReference>
<evidence type="ECO:0000256" key="1">
    <source>
        <dbReference type="ARBA" id="ARBA00023015"/>
    </source>
</evidence>
<dbReference type="Pfam" id="PF13377">
    <property type="entry name" value="Peripla_BP_3"/>
    <property type="match status" value="1"/>
</dbReference>
<proteinExistence type="predicted"/>
<dbReference type="Proteomes" id="UP000482084">
    <property type="component" value="Unassembled WGS sequence"/>
</dbReference>
<feature type="domain" description="HTH lacI-type" evidence="5">
    <location>
        <begin position="30"/>
        <end position="84"/>
    </location>
</feature>
<evidence type="ECO:0000256" key="2">
    <source>
        <dbReference type="ARBA" id="ARBA00023125"/>
    </source>
</evidence>
<evidence type="ECO:0000259" key="5">
    <source>
        <dbReference type="PROSITE" id="PS50932"/>
    </source>
</evidence>
<comment type="caution">
    <text evidence="6">The sequence shown here is derived from an EMBL/GenBank/DDBJ whole genome shotgun (WGS) entry which is preliminary data.</text>
</comment>
<evidence type="ECO:0000313" key="8">
    <source>
        <dbReference type="Proteomes" id="UP000469943"/>
    </source>
</evidence>
<evidence type="ECO:0000256" key="4">
    <source>
        <dbReference type="SAM" id="MobiDB-lite"/>
    </source>
</evidence>
<dbReference type="AlphaFoldDB" id="A0A6L4X0X7"/>
<dbReference type="PROSITE" id="PS50932">
    <property type="entry name" value="HTH_LACI_2"/>
    <property type="match status" value="1"/>
</dbReference>
<dbReference type="InterPro" id="IPR010982">
    <property type="entry name" value="Lambda_DNA-bd_dom_sf"/>
</dbReference>
<evidence type="ECO:0000313" key="7">
    <source>
        <dbReference type="EMBL" id="NEG72691.1"/>
    </source>
</evidence>
<gene>
    <name evidence="6" type="ORF">DSM100688_1199</name>
    <name evidence="7" type="ORF">GFD24_10855</name>
</gene>
<dbReference type="CDD" id="cd06267">
    <property type="entry name" value="PBP1_LacI_sugar_binding-like"/>
    <property type="match status" value="1"/>
</dbReference>
<dbReference type="SUPFAM" id="SSF53822">
    <property type="entry name" value="Periplasmic binding protein-like I"/>
    <property type="match status" value="1"/>
</dbReference>
<dbReference type="InterPro" id="IPR000843">
    <property type="entry name" value="HTH_LacI"/>
</dbReference>
<sequence>MNTMNDQPQHASPSVTHDATVAHNTANGPATLADIARATGFSLMTVSNALRGKPKVSAANRERIRQVAREMGYQANVAATTLRSRRSGIIQVVVDDFEVPFHARIAKYLTLAAAERGYQVVVRQSQSAREEVKALNPGPGLIYDGIILDAPNITERQVIEHGTGRPAIVIGDCGSFVNVDSMDTACAQGAAAAAEHLIQAGCRRLFVLGAAHPDDQEAGHGGGNGFGPSRLAGVMDALAAHGLTLTRDQCINCPWSSDGGEQTADMLCDRFATASATSVAAATVRVPDDGTTYAASDDAYAHGWGADVGMLCMTDMIAIGALRRFGERGVRVPQDAKLIGFDGIPFSAYTSPSISTVEMDVPAMAATVVDRMIALIDRNRNSSNHDGSTDNDGNDADINGTGTDGIMHAHIPFRLIPRESTAD</sequence>
<dbReference type="PANTHER" id="PTHR30146:SF153">
    <property type="entry name" value="LACTOSE OPERON REPRESSOR"/>
    <property type="match status" value="1"/>
</dbReference>
<dbReference type="EMBL" id="WHZX01000013">
    <property type="protein sequence ID" value="NEG72691.1"/>
    <property type="molecule type" value="Genomic_DNA"/>
</dbReference>
<dbReference type="OrthoDB" id="3230922at2"/>
<dbReference type="SMART" id="SM00354">
    <property type="entry name" value="HTH_LACI"/>
    <property type="match status" value="1"/>
</dbReference>
<keyword evidence="3" id="KW-0804">Transcription</keyword>
<dbReference type="PANTHER" id="PTHR30146">
    <property type="entry name" value="LACI-RELATED TRANSCRIPTIONAL REPRESSOR"/>
    <property type="match status" value="1"/>
</dbReference>
<dbReference type="Pfam" id="PF00356">
    <property type="entry name" value="LacI"/>
    <property type="match status" value="1"/>
</dbReference>
<dbReference type="Proteomes" id="UP000469943">
    <property type="component" value="Unassembled WGS sequence"/>
</dbReference>